<dbReference type="InterPro" id="IPR018485">
    <property type="entry name" value="FGGY_C"/>
</dbReference>
<name>A0A5J6WC92_9SPIR</name>
<dbReference type="RefSeq" id="WP_151551541.1">
    <property type="nucleotide sequence ID" value="NZ_CP044535.1"/>
</dbReference>
<evidence type="ECO:0000256" key="7">
    <source>
        <dbReference type="ARBA" id="ARBA00022840"/>
    </source>
</evidence>
<keyword evidence="6 9" id="KW-0319">Glycerol metabolism</keyword>
<dbReference type="UniPathway" id="UPA00618">
    <property type="reaction ID" value="UER00672"/>
</dbReference>
<feature type="domain" description="Carbohydrate kinase FGGY C-terminal" evidence="12">
    <location>
        <begin position="259"/>
        <end position="448"/>
    </location>
</feature>
<dbReference type="PROSITE" id="PS00933">
    <property type="entry name" value="FGGY_KINASES_1"/>
    <property type="match status" value="1"/>
</dbReference>
<protein>
    <recommendedName>
        <fullName evidence="9">Glycerol kinase</fullName>
        <ecNumber evidence="9">2.7.1.30</ecNumber>
    </recommendedName>
    <alternativeName>
        <fullName evidence="9">ATP:glycerol 3-phosphotransferase</fullName>
    </alternativeName>
    <alternativeName>
        <fullName evidence="9">Glycerokinase</fullName>
        <shortName evidence="9">GK</shortName>
    </alternativeName>
</protein>
<evidence type="ECO:0000256" key="9">
    <source>
        <dbReference type="HAMAP-Rule" id="MF_00186"/>
    </source>
</evidence>
<dbReference type="FunFam" id="3.30.420.40:FF:000008">
    <property type="entry name" value="Glycerol kinase"/>
    <property type="match status" value="1"/>
</dbReference>
<dbReference type="EC" id="2.7.1.30" evidence="9"/>
<comment type="activity regulation">
    <text evidence="9">Inhibited by fructose 1,6-bisphosphate (FBP).</text>
</comment>
<dbReference type="HAMAP" id="MF_00186">
    <property type="entry name" value="Glycerol_kin"/>
    <property type="match status" value="1"/>
</dbReference>
<feature type="binding site" evidence="9">
    <location>
        <position position="81"/>
    </location>
    <ligand>
        <name>glycerol</name>
        <dbReference type="ChEBI" id="CHEBI:17754"/>
    </ligand>
</feature>
<comment type="function">
    <text evidence="9">Key enzyme in the regulation of glycerol uptake and metabolism. Catalyzes the phosphorylation of glycerol to yield sn-glycerol 3-phosphate.</text>
</comment>
<evidence type="ECO:0000256" key="6">
    <source>
        <dbReference type="ARBA" id="ARBA00022798"/>
    </source>
</evidence>
<evidence type="ECO:0000313" key="14">
    <source>
        <dbReference type="Proteomes" id="UP000326393"/>
    </source>
</evidence>
<evidence type="ECO:0000256" key="3">
    <source>
        <dbReference type="ARBA" id="ARBA00022679"/>
    </source>
</evidence>
<evidence type="ECO:0000256" key="10">
    <source>
        <dbReference type="RuleBase" id="RU003733"/>
    </source>
</evidence>
<feature type="binding site" evidence="9">
    <location>
        <position position="307"/>
    </location>
    <ligand>
        <name>ADP</name>
        <dbReference type="ChEBI" id="CHEBI:456216"/>
    </ligand>
</feature>
<evidence type="ECO:0000256" key="8">
    <source>
        <dbReference type="ARBA" id="ARBA00052101"/>
    </source>
</evidence>
<dbReference type="GO" id="GO:0006072">
    <property type="term" value="P:glycerol-3-phosphate metabolic process"/>
    <property type="evidence" value="ECO:0007669"/>
    <property type="project" value="InterPro"/>
</dbReference>
<keyword evidence="4 9" id="KW-0547">Nucleotide-binding</keyword>
<feature type="binding site" evidence="9">
    <location>
        <position position="81"/>
    </location>
    <ligand>
        <name>sn-glycerol 3-phosphate</name>
        <dbReference type="ChEBI" id="CHEBI:57597"/>
    </ligand>
</feature>
<dbReference type="PANTHER" id="PTHR10196:SF69">
    <property type="entry name" value="GLYCEROL KINASE"/>
    <property type="match status" value="1"/>
</dbReference>
<feature type="binding site" evidence="9">
    <location>
        <position position="264"/>
    </location>
    <ligand>
        <name>ADP</name>
        <dbReference type="ChEBI" id="CHEBI:456216"/>
    </ligand>
</feature>
<feature type="binding site" evidence="9">
    <location>
        <position position="133"/>
    </location>
    <ligand>
        <name>glycerol</name>
        <dbReference type="ChEBI" id="CHEBI:17754"/>
    </ligand>
</feature>
<dbReference type="CDD" id="cd07786">
    <property type="entry name" value="FGGY_EcGK_like"/>
    <property type="match status" value="1"/>
</dbReference>
<keyword evidence="3 9" id="KW-0808">Transferase</keyword>
<dbReference type="PIRSF" id="PIRSF000538">
    <property type="entry name" value="GlpK"/>
    <property type="match status" value="1"/>
</dbReference>
<feature type="binding site" evidence="9">
    <location>
        <position position="11"/>
    </location>
    <ligand>
        <name>ATP</name>
        <dbReference type="ChEBI" id="CHEBI:30616"/>
    </ligand>
</feature>
<dbReference type="Gene3D" id="3.30.420.40">
    <property type="match status" value="2"/>
</dbReference>
<dbReference type="PROSITE" id="PS00445">
    <property type="entry name" value="FGGY_KINASES_2"/>
    <property type="match status" value="1"/>
</dbReference>
<dbReference type="Pfam" id="PF00370">
    <property type="entry name" value="FGGY_N"/>
    <property type="match status" value="1"/>
</dbReference>
<dbReference type="AlphaFoldDB" id="A0A5J6WC92"/>
<dbReference type="FunFam" id="3.30.420.40:FF:000007">
    <property type="entry name" value="Glycerol kinase"/>
    <property type="match status" value="1"/>
</dbReference>
<feature type="binding site" evidence="9">
    <location>
        <position position="133"/>
    </location>
    <ligand>
        <name>sn-glycerol 3-phosphate</name>
        <dbReference type="ChEBI" id="CHEBI:57597"/>
    </ligand>
</feature>
<feature type="binding site" evidence="9">
    <location>
        <position position="413"/>
    </location>
    <ligand>
        <name>ADP</name>
        <dbReference type="ChEBI" id="CHEBI:456216"/>
    </ligand>
</feature>
<keyword evidence="7 9" id="KW-0067">ATP-binding</keyword>
<keyword evidence="14" id="KW-1185">Reference proteome</keyword>
<feature type="binding site" evidence="9">
    <location>
        <position position="311"/>
    </location>
    <ligand>
        <name>ATP</name>
        <dbReference type="ChEBI" id="CHEBI:30616"/>
    </ligand>
</feature>
<comment type="similarity">
    <text evidence="2 9 10">Belongs to the FGGY kinase family.</text>
</comment>
<proteinExistence type="inferred from homology"/>
<feature type="binding site" evidence="9">
    <location>
        <position position="11"/>
    </location>
    <ligand>
        <name>sn-glycerol 3-phosphate</name>
        <dbReference type="ChEBI" id="CHEBI:57597"/>
    </ligand>
</feature>
<comment type="catalytic activity">
    <reaction evidence="8 9">
        <text>glycerol + ATP = sn-glycerol 3-phosphate + ADP + H(+)</text>
        <dbReference type="Rhea" id="RHEA:21644"/>
        <dbReference type="ChEBI" id="CHEBI:15378"/>
        <dbReference type="ChEBI" id="CHEBI:17754"/>
        <dbReference type="ChEBI" id="CHEBI:30616"/>
        <dbReference type="ChEBI" id="CHEBI:57597"/>
        <dbReference type="ChEBI" id="CHEBI:456216"/>
        <dbReference type="EC" id="2.7.1.30"/>
    </reaction>
</comment>
<feature type="binding site" evidence="9">
    <location>
        <position position="307"/>
    </location>
    <ligand>
        <name>ATP</name>
        <dbReference type="ChEBI" id="CHEBI:30616"/>
    </ligand>
</feature>
<feature type="binding site" evidence="9">
    <location>
        <position position="243"/>
    </location>
    <ligand>
        <name>glycerol</name>
        <dbReference type="ChEBI" id="CHEBI:17754"/>
    </ligand>
</feature>
<dbReference type="Pfam" id="PF02782">
    <property type="entry name" value="FGGY_C"/>
    <property type="match status" value="1"/>
</dbReference>
<evidence type="ECO:0000259" key="11">
    <source>
        <dbReference type="Pfam" id="PF00370"/>
    </source>
</evidence>
<dbReference type="NCBIfam" id="TIGR01311">
    <property type="entry name" value="glycerol_kin"/>
    <property type="match status" value="1"/>
</dbReference>
<feature type="binding site" evidence="9">
    <location>
        <position position="409"/>
    </location>
    <ligand>
        <name>ATP</name>
        <dbReference type="ChEBI" id="CHEBI:30616"/>
    </ligand>
</feature>
<feature type="domain" description="Carbohydrate kinase FGGY N-terminal" evidence="11">
    <location>
        <begin position="3"/>
        <end position="249"/>
    </location>
</feature>
<feature type="binding site" evidence="9">
    <location>
        <position position="15"/>
    </location>
    <ligand>
        <name>ADP</name>
        <dbReference type="ChEBI" id="CHEBI:456216"/>
    </ligand>
</feature>
<dbReference type="OrthoDB" id="9805576at2"/>
<reference evidence="14" key="1">
    <citation type="submission" date="2019-10" db="EMBL/GenBank/DDBJ databases">
        <title>Borrelia maritima sp. nov., a novel species of the Borrelia burgdorferi sensu lato complex, occupies a basal position to North American species.</title>
        <authorList>
            <person name="Margos G."/>
            <person name="Fedorova N."/>
            <person name="Becker N.S."/>
            <person name="Kleinjan J.E."/>
            <person name="Marosevic D."/>
            <person name="Krebs S."/>
            <person name="Hui L."/>
            <person name="Fingerle V."/>
            <person name="Lane R.S."/>
        </authorList>
    </citation>
    <scope>NUCLEOTIDE SEQUENCE [LARGE SCALE GENOMIC DNA]</scope>
    <source>
        <strain evidence="14">CA690</strain>
    </source>
</reference>
<dbReference type="InterPro" id="IPR043129">
    <property type="entry name" value="ATPase_NBD"/>
</dbReference>
<dbReference type="GO" id="GO:0004370">
    <property type="term" value="F:glycerol kinase activity"/>
    <property type="evidence" value="ECO:0007669"/>
    <property type="project" value="UniProtKB-UniRule"/>
</dbReference>
<dbReference type="NCBIfam" id="NF000756">
    <property type="entry name" value="PRK00047.1"/>
    <property type="match status" value="1"/>
</dbReference>
<feature type="binding site" evidence="9">
    <location>
        <position position="12"/>
    </location>
    <ligand>
        <name>ATP</name>
        <dbReference type="ChEBI" id="CHEBI:30616"/>
    </ligand>
</feature>
<feature type="binding site" evidence="9">
    <location>
        <position position="11"/>
    </location>
    <ligand>
        <name>ADP</name>
        <dbReference type="ChEBI" id="CHEBI:456216"/>
    </ligand>
</feature>
<dbReference type="GO" id="GO:0005524">
    <property type="term" value="F:ATP binding"/>
    <property type="evidence" value="ECO:0007669"/>
    <property type="project" value="UniProtKB-UniRule"/>
</dbReference>
<feature type="binding site" evidence="9">
    <location>
        <position position="82"/>
    </location>
    <ligand>
        <name>glycerol</name>
        <dbReference type="ChEBI" id="CHEBI:17754"/>
    </ligand>
</feature>
<organism evidence="13 14">
    <name type="scientific">Borrelia maritima</name>
    <dbReference type="NCBI Taxonomy" id="2761123"/>
    <lineage>
        <taxon>Bacteria</taxon>
        <taxon>Pseudomonadati</taxon>
        <taxon>Spirochaetota</taxon>
        <taxon>Spirochaetia</taxon>
        <taxon>Spirochaetales</taxon>
        <taxon>Borreliaceae</taxon>
        <taxon>Borrelia</taxon>
    </lineage>
</organism>
<dbReference type="GO" id="GO:0005829">
    <property type="term" value="C:cytosol"/>
    <property type="evidence" value="ECO:0007669"/>
    <property type="project" value="TreeGrafter"/>
</dbReference>
<dbReference type="EMBL" id="CP044535">
    <property type="protein sequence ID" value="QFI14378.1"/>
    <property type="molecule type" value="Genomic_DNA"/>
</dbReference>
<feature type="binding site" evidence="9">
    <location>
        <position position="242"/>
    </location>
    <ligand>
        <name>sn-glycerol 3-phosphate</name>
        <dbReference type="ChEBI" id="CHEBI:57597"/>
    </ligand>
</feature>
<dbReference type="GO" id="GO:0019563">
    <property type="term" value="P:glycerol catabolic process"/>
    <property type="evidence" value="ECO:0007669"/>
    <property type="project" value="UniProtKB-UniRule"/>
</dbReference>
<evidence type="ECO:0000256" key="5">
    <source>
        <dbReference type="ARBA" id="ARBA00022777"/>
    </source>
</evidence>
<dbReference type="KEGG" id="bmat:DB723_01185"/>
<evidence type="ECO:0000256" key="2">
    <source>
        <dbReference type="ARBA" id="ARBA00009156"/>
    </source>
</evidence>
<feature type="binding site" evidence="9">
    <location>
        <position position="82"/>
    </location>
    <ligand>
        <name>sn-glycerol 3-phosphate</name>
        <dbReference type="ChEBI" id="CHEBI:57597"/>
    </ligand>
</feature>
<feature type="binding site" evidence="9">
    <location>
        <position position="13"/>
    </location>
    <ligand>
        <name>ATP</name>
        <dbReference type="ChEBI" id="CHEBI:30616"/>
    </ligand>
</feature>
<dbReference type="SUPFAM" id="SSF53067">
    <property type="entry name" value="Actin-like ATPase domain"/>
    <property type="match status" value="2"/>
</dbReference>
<dbReference type="PANTHER" id="PTHR10196">
    <property type="entry name" value="SUGAR KINASE"/>
    <property type="match status" value="1"/>
</dbReference>
<sequence length="502" mass="55789">MKYILSIDQGTTSSRAIVFDKNANVKGLAQKEFTQIYPKPSWVEHDPTEIWGSQLGVITEALANARILPNEVDAIGITNQRETTIIWEKNTGKPIYNAIVWQDRRTSKICDQLKDEGKDKIILEKTGLVLDSYFSGTKIMWILDNVEGARQKAENGELCFGTIDTWILWNLTQKKVHATDYSNASRTLLFNIKTLKWDDELLNILNIPKAILPEVKESSTIYGKTDNLLFGSEIPIAGIAGDQFAATFGQACLKKGMAKNTYGTGCFLTLNIGKEPIISHNKLLTSIAWGRKKSVTYVLEGSVFIGGAVIQWLRDGLELFRKSSDAESLASSASDNGGVYFVPAFVGLGAPHWDSYARGTIIGITRGSTKAHITRAALESIAFQSFDILNTMKKSVPNFEIQELRVDGGASQNNLLMQFQADLLECKVVRPKITETTALGAAYLAGLASGYWQSAEEIISLWQVDKVFEPSMPKSHKEMLLENWNKAIERAKSWIQHSHNNM</sequence>
<dbReference type="InterPro" id="IPR005999">
    <property type="entry name" value="Glycerol_kin"/>
</dbReference>
<dbReference type="InterPro" id="IPR018484">
    <property type="entry name" value="FGGY_N"/>
</dbReference>
<evidence type="ECO:0000256" key="4">
    <source>
        <dbReference type="ARBA" id="ARBA00022741"/>
    </source>
</evidence>
<evidence type="ECO:0000313" key="13">
    <source>
        <dbReference type="EMBL" id="QFI14378.1"/>
    </source>
</evidence>
<evidence type="ECO:0000256" key="1">
    <source>
        <dbReference type="ARBA" id="ARBA00005190"/>
    </source>
</evidence>
<feature type="binding site" evidence="9">
    <location>
        <position position="409"/>
    </location>
    <ligand>
        <name>ADP</name>
        <dbReference type="ChEBI" id="CHEBI:456216"/>
    </ligand>
</feature>
<reference evidence="13 14" key="2">
    <citation type="journal article" date="2020" name="Int. J. Syst. Evol. Microbiol.">
        <title>Borrelia maritima sp. nov., a novel species of the Borrelia burgdorferi sensu lato complex, occupying a basal position to North American species.</title>
        <authorList>
            <person name="Margos G."/>
            <person name="Fedorova N."/>
            <person name="Becker N.S."/>
            <person name="Kleinjan J.E."/>
            <person name="Marosevic D."/>
            <person name="Krebs S."/>
            <person name="Hui L."/>
            <person name="Fingerle V."/>
            <person name="Lane R.S."/>
        </authorList>
    </citation>
    <scope>NUCLEOTIDE SEQUENCE [LARGE SCALE GENOMIC DNA]</scope>
    <source>
        <strain evidence="13 14">CA690</strain>
    </source>
</reference>
<dbReference type="InterPro" id="IPR018483">
    <property type="entry name" value="Carb_kinase_FGGY_CS"/>
</dbReference>
<comment type="pathway">
    <text evidence="1 9">Polyol metabolism; glycerol degradation via glycerol kinase pathway; sn-glycerol 3-phosphate from glycerol: step 1/1.</text>
</comment>
<gene>
    <name evidence="9 13" type="primary">glpK</name>
    <name evidence="13" type="ORF">DB723_01185</name>
</gene>
<accession>A0A5J6WC92</accession>
<dbReference type="Proteomes" id="UP000326393">
    <property type="component" value="Chromosome"/>
</dbReference>
<evidence type="ECO:0000259" key="12">
    <source>
        <dbReference type="Pfam" id="PF02782"/>
    </source>
</evidence>
<feature type="binding site" evidence="9">
    <location>
        <position position="264"/>
    </location>
    <ligand>
        <name>ATP</name>
        <dbReference type="ChEBI" id="CHEBI:30616"/>
    </ligand>
</feature>
<keyword evidence="5 9" id="KW-0418">Kinase</keyword>
<dbReference type="InterPro" id="IPR000577">
    <property type="entry name" value="Carb_kinase_FGGY"/>
</dbReference>
<feature type="binding site" evidence="9">
    <location>
        <position position="242"/>
    </location>
    <ligand>
        <name>glycerol</name>
        <dbReference type="ChEBI" id="CHEBI:17754"/>
    </ligand>
</feature>